<feature type="transmembrane region" description="Helical" evidence="8">
    <location>
        <begin position="12"/>
        <end position="34"/>
    </location>
</feature>
<feature type="transmembrane region" description="Helical" evidence="8">
    <location>
        <begin position="197"/>
        <end position="216"/>
    </location>
</feature>
<dbReference type="Proteomes" id="UP000638313">
    <property type="component" value="Unassembled WGS sequence"/>
</dbReference>
<evidence type="ECO:0000256" key="3">
    <source>
        <dbReference type="ARBA" id="ARBA00022692"/>
    </source>
</evidence>
<evidence type="ECO:0000259" key="9">
    <source>
        <dbReference type="PROSITE" id="PS50850"/>
    </source>
</evidence>
<organism evidence="10 11">
    <name type="scientific">Streptomyces mashuensis</name>
    <dbReference type="NCBI Taxonomy" id="33904"/>
    <lineage>
        <taxon>Bacteria</taxon>
        <taxon>Bacillati</taxon>
        <taxon>Actinomycetota</taxon>
        <taxon>Actinomycetes</taxon>
        <taxon>Kitasatosporales</taxon>
        <taxon>Streptomycetaceae</taxon>
        <taxon>Streptomyces</taxon>
    </lineage>
</organism>
<feature type="transmembrane region" description="Helical" evidence="8">
    <location>
        <begin position="78"/>
        <end position="97"/>
    </location>
</feature>
<dbReference type="InterPro" id="IPR011701">
    <property type="entry name" value="MFS"/>
</dbReference>
<dbReference type="CDD" id="cd17321">
    <property type="entry name" value="MFS_MMR_MDR_like"/>
    <property type="match status" value="1"/>
</dbReference>
<keyword evidence="4 8" id="KW-1133">Transmembrane helix</keyword>
<feature type="transmembrane region" description="Helical" evidence="8">
    <location>
        <begin position="136"/>
        <end position="154"/>
    </location>
</feature>
<feature type="transmembrane region" description="Helical" evidence="8">
    <location>
        <begin position="391"/>
        <end position="412"/>
    </location>
</feature>
<reference evidence="10" key="2">
    <citation type="submission" date="2020-09" db="EMBL/GenBank/DDBJ databases">
        <authorList>
            <person name="Sun Q."/>
            <person name="Ohkuma M."/>
        </authorList>
    </citation>
    <scope>NUCLEOTIDE SEQUENCE</scope>
    <source>
        <strain evidence="10">JCM 4059</strain>
    </source>
</reference>
<feature type="transmembrane region" description="Helical" evidence="8">
    <location>
        <begin position="327"/>
        <end position="348"/>
    </location>
</feature>
<protein>
    <submittedName>
        <fullName evidence="10">MFS transporter</fullName>
    </submittedName>
</protein>
<keyword evidence="6" id="KW-0046">Antibiotic resistance</keyword>
<keyword evidence="5 8" id="KW-0472">Membrane</keyword>
<dbReference type="SUPFAM" id="SSF103473">
    <property type="entry name" value="MFS general substrate transporter"/>
    <property type="match status" value="1"/>
</dbReference>
<feature type="transmembrane region" description="Helical" evidence="8">
    <location>
        <begin position="418"/>
        <end position="442"/>
    </location>
</feature>
<feature type="transmembrane region" description="Helical" evidence="8">
    <location>
        <begin position="265"/>
        <end position="288"/>
    </location>
</feature>
<dbReference type="PROSITE" id="PS50850">
    <property type="entry name" value="MFS"/>
    <property type="match status" value="1"/>
</dbReference>
<feature type="transmembrane region" description="Helical" evidence="8">
    <location>
        <begin position="354"/>
        <end position="379"/>
    </location>
</feature>
<accession>A0A919EEY5</accession>
<comment type="caution">
    <text evidence="10">The sequence shown here is derived from an EMBL/GenBank/DDBJ whole genome shotgun (WGS) entry which is preliminary data.</text>
</comment>
<evidence type="ECO:0000256" key="1">
    <source>
        <dbReference type="ARBA" id="ARBA00004651"/>
    </source>
</evidence>
<comment type="subcellular location">
    <subcellularLocation>
        <location evidence="1">Cell membrane</location>
        <topology evidence="1">Multi-pass membrane protein</topology>
    </subcellularLocation>
</comment>
<dbReference type="AlphaFoldDB" id="A0A919EEY5"/>
<keyword evidence="2" id="KW-0813">Transport</keyword>
<name>A0A919EEY5_9ACTN</name>
<dbReference type="EMBL" id="BNBD01000010">
    <property type="protein sequence ID" value="GHF58605.1"/>
    <property type="molecule type" value="Genomic_DNA"/>
</dbReference>
<dbReference type="RefSeq" id="WP_190131473.1">
    <property type="nucleotide sequence ID" value="NZ_BNBD01000010.1"/>
</dbReference>
<keyword evidence="3 8" id="KW-0812">Transmembrane</keyword>
<sequence length="465" mass="46393">MHRNGPPGARGALLALSTGVFCIQLDAFALNLALPRIGHDLHAGEGGLQWAVSAYLLATGTLMLGAGRLGDLFGRRRLLVTGLALFGGASLACALASTLPLLVAARVVQGAGASLIMPVGLALVTNAYPAAQRGRATGWALGVGGIATACGPFAGGVLTDAVSWRAVFWLNVPLAALGAFWASRAAESRDTSGPRTVDRAGLLTGTAALAALAVLVDRGSRWGWATGRTALLLALVVLLLAWFVRCERTAAAPLVGLGLFRNGPYVALTLAGAVANTATVMFLFVVPLSLQGPWQLSVAAAGVAFLAPAVAMAAAGPLAGRVAPPHAVPVMAACLGTGALVLACLAGAPHLPVYLAAATLGGAVLGLGNALTLVATQAVIRPERAGEASGVTKTVITVAAGLGVALAGPVAAPGGDGHAVGTALLATAAGCLAACAVLLLWLRHTPRTPGRPRRPTGPREATAKR</sequence>
<evidence type="ECO:0000256" key="5">
    <source>
        <dbReference type="ARBA" id="ARBA00023136"/>
    </source>
</evidence>
<evidence type="ECO:0000256" key="2">
    <source>
        <dbReference type="ARBA" id="ARBA00022448"/>
    </source>
</evidence>
<evidence type="ECO:0000256" key="7">
    <source>
        <dbReference type="SAM" id="MobiDB-lite"/>
    </source>
</evidence>
<feature type="transmembrane region" description="Helical" evidence="8">
    <location>
        <begin position="294"/>
        <end position="315"/>
    </location>
</feature>
<dbReference type="GO" id="GO:0046677">
    <property type="term" value="P:response to antibiotic"/>
    <property type="evidence" value="ECO:0007669"/>
    <property type="project" value="UniProtKB-KW"/>
</dbReference>
<keyword evidence="11" id="KW-1185">Reference proteome</keyword>
<dbReference type="Gene3D" id="1.20.1250.20">
    <property type="entry name" value="MFS general substrate transporter like domains"/>
    <property type="match status" value="1"/>
</dbReference>
<evidence type="ECO:0000256" key="6">
    <source>
        <dbReference type="ARBA" id="ARBA00023251"/>
    </source>
</evidence>
<dbReference type="Pfam" id="PF07690">
    <property type="entry name" value="MFS_1"/>
    <property type="match status" value="2"/>
</dbReference>
<evidence type="ECO:0000313" key="10">
    <source>
        <dbReference type="EMBL" id="GHF58605.1"/>
    </source>
</evidence>
<dbReference type="GO" id="GO:0022857">
    <property type="term" value="F:transmembrane transporter activity"/>
    <property type="evidence" value="ECO:0007669"/>
    <property type="project" value="InterPro"/>
</dbReference>
<evidence type="ECO:0000313" key="11">
    <source>
        <dbReference type="Proteomes" id="UP000638313"/>
    </source>
</evidence>
<dbReference type="GO" id="GO:0005886">
    <property type="term" value="C:plasma membrane"/>
    <property type="evidence" value="ECO:0007669"/>
    <property type="project" value="UniProtKB-SubCell"/>
</dbReference>
<feature type="domain" description="Major facilitator superfamily (MFS) profile" evidence="9">
    <location>
        <begin position="12"/>
        <end position="446"/>
    </location>
</feature>
<feature type="region of interest" description="Disordered" evidence="7">
    <location>
        <begin position="446"/>
        <end position="465"/>
    </location>
</feature>
<feature type="compositionally biased region" description="Basic residues" evidence="7">
    <location>
        <begin position="446"/>
        <end position="456"/>
    </location>
</feature>
<evidence type="ECO:0000256" key="4">
    <source>
        <dbReference type="ARBA" id="ARBA00022989"/>
    </source>
</evidence>
<evidence type="ECO:0000256" key="8">
    <source>
        <dbReference type="SAM" id="Phobius"/>
    </source>
</evidence>
<dbReference type="InterPro" id="IPR020846">
    <property type="entry name" value="MFS_dom"/>
</dbReference>
<proteinExistence type="predicted"/>
<reference evidence="10" key="1">
    <citation type="journal article" date="2014" name="Int. J. Syst. Evol. Microbiol.">
        <title>Complete genome sequence of Corynebacterium casei LMG S-19264T (=DSM 44701T), isolated from a smear-ripened cheese.</title>
        <authorList>
            <consortium name="US DOE Joint Genome Institute (JGI-PGF)"/>
            <person name="Walter F."/>
            <person name="Albersmeier A."/>
            <person name="Kalinowski J."/>
            <person name="Ruckert C."/>
        </authorList>
    </citation>
    <scope>NUCLEOTIDE SEQUENCE</scope>
    <source>
        <strain evidence="10">JCM 4059</strain>
    </source>
</reference>
<feature type="transmembrane region" description="Helical" evidence="8">
    <location>
        <begin position="103"/>
        <end position="124"/>
    </location>
</feature>
<dbReference type="InterPro" id="IPR036259">
    <property type="entry name" value="MFS_trans_sf"/>
</dbReference>
<dbReference type="PANTHER" id="PTHR42718:SF9">
    <property type="entry name" value="MAJOR FACILITATOR SUPERFAMILY MULTIDRUG TRANSPORTER MFSC"/>
    <property type="match status" value="1"/>
</dbReference>
<dbReference type="Gene3D" id="1.20.1720.10">
    <property type="entry name" value="Multidrug resistance protein D"/>
    <property type="match status" value="1"/>
</dbReference>
<feature type="transmembrane region" description="Helical" evidence="8">
    <location>
        <begin position="166"/>
        <end position="185"/>
    </location>
</feature>
<gene>
    <name evidence="10" type="primary">mmr</name>
    <name evidence="10" type="ORF">GCM10010218_44900</name>
</gene>
<dbReference type="PANTHER" id="PTHR42718">
    <property type="entry name" value="MAJOR FACILITATOR SUPERFAMILY MULTIDRUG TRANSPORTER MFSC"/>
    <property type="match status" value="1"/>
</dbReference>
<feature type="transmembrane region" description="Helical" evidence="8">
    <location>
        <begin position="222"/>
        <end position="244"/>
    </location>
</feature>
<feature type="transmembrane region" description="Helical" evidence="8">
    <location>
        <begin position="46"/>
        <end position="66"/>
    </location>
</feature>